<evidence type="ECO:0000313" key="2">
    <source>
        <dbReference type="Proteomes" id="UP000034032"/>
    </source>
</evidence>
<reference evidence="1 2" key="1">
    <citation type="journal article" date="2015" name="Nature">
        <title>rRNA introns, odd ribosomes, and small enigmatic genomes across a large radiation of phyla.</title>
        <authorList>
            <person name="Brown C.T."/>
            <person name="Hug L.A."/>
            <person name="Thomas B.C."/>
            <person name="Sharon I."/>
            <person name="Castelle C.J."/>
            <person name="Singh A."/>
            <person name="Wilkins M.J."/>
            <person name="Williams K.H."/>
            <person name="Banfield J.F."/>
        </authorList>
    </citation>
    <scope>NUCLEOTIDE SEQUENCE [LARGE SCALE GENOMIC DNA]</scope>
</reference>
<proteinExistence type="predicted"/>
<protein>
    <submittedName>
        <fullName evidence="1">Uncharacterized protein</fullName>
    </submittedName>
</protein>
<dbReference type="AlphaFoldDB" id="A0A0G1KE89"/>
<evidence type="ECO:0000313" key="1">
    <source>
        <dbReference type="EMBL" id="KKT81880.1"/>
    </source>
</evidence>
<gene>
    <name evidence="1" type="ORF">UW79_C0013G0007</name>
</gene>
<organism evidence="1 2">
    <name type="scientific">Candidatus Yanofskybacteria bacterium GW2011_GWA2_44_9</name>
    <dbReference type="NCBI Taxonomy" id="1619025"/>
    <lineage>
        <taxon>Bacteria</taxon>
        <taxon>Candidatus Yanofskyibacteriota</taxon>
    </lineage>
</organism>
<sequence>MAKKQKTGSKTYEKIKVTGRTYRRVSPKEVAEALGAEAVADPQKGAQLEKKFRRRP</sequence>
<accession>A0A0G1KE89</accession>
<dbReference type="EMBL" id="LCJR01000013">
    <property type="protein sequence ID" value="KKT81880.1"/>
    <property type="molecule type" value="Genomic_DNA"/>
</dbReference>
<dbReference type="Proteomes" id="UP000034032">
    <property type="component" value="Unassembled WGS sequence"/>
</dbReference>
<name>A0A0G1KE89_9BACT</name>
<comment type="caution">
    <text evidence="1">The sequence shown here is derived from an EMBL/GenBank/DDBJ whole genome shotgun (WGS) entry which is preliminary data.</text>
</comment>